<dbReference type="Gramene" id="KQL24445">
    <property type="protein sequence ID" value="KQL24445"/>
    <property type="gene ID" value="SETIT_033754mg"/>
</dbReference>
<proteinExistence type="predicted"/>
<evidence type="ECO:0000313" key="2">
    <source>
        <dbReference type="Proteomes" id="UP000004995"/>
    </source>
</evidence>
<dbReference type="EMBL" id="AGNK02001072">
    <property type="status" value="NOT_ANNOTATED_CDS"/>
    <property type="molecule type" value="Genomic_DNA"/>
</dbReference>
<reference evidence="2" key="1">
    <citation type="journal article" date="2012" name="Nat. Biotechnol.">
        <title>Reference genome sequence of the model plant Setaria.</title>
        <authorList>
            <person name="Bennetzen J.L."/>
            <person name="Schmutz J."/>
            <person name="Wang H."/>
            <person name="Percifield R."/>
            <person name="Hawkins J."/>
            <person name="Pontaroli A.C."/>
            <person name="Estep M."/>
            <person name="Feng L."/>
            <person name="Vaughn J.N."/>
            <person name="Grimwood J."/>
            <person name="Jenkins J."/>
            <person name="Barry K."/>
            <person name="Lindquist E."/>
            <person name="Hellsten U."/>
            <person name="Deshpande S."/>
            <person name="Wang X."/>
            <person name="Wu X."/>
            <person name="Mitros T."/>
            <person name="Triplett J."/>
            <person name="Yang X."/>
            <person name="Ye C.Y."/>
            <person name="Mauro-Herrera M."/>
            <person name="Wang L."/>
            <person name="Li P."/>
            <person name="Sharma M."/>
            <person name="Sharma R."/>
            <person name="Ronald P.C."/>
            <person name="Panaud O."/>
            <person name="Kellogg E.A."/>
            <person name="Brutnell T.P."/>
            <person name="Doust A.N."/>
            <person name="Tuskan G.A."/>
            <person name="Rokhsar D."/>
            <person name="Devos K.M."/>
        </authorList>
    </citation>
    <scope>NUCLEOTIDE SEQUENCE [LARGE SCALE GENOMIC DNA]</scope>
    <source>
        <strain evidence="2">cv. Yugu1</strain>
    </source>
</reference>
<dbReference type="HOGENOM" id="CLU_3393057_0_0_1"/>
<dbReference type="InParanoid" id="K4A4F0"/>
<accession>K4A4F0</accession>
<dbReference type="Proteomes" id="UP000004995">
    <property type="component" value="Unassembled WGS sequence"/>
</dbReference>
<sequence length="32" mass="3710">MLLLLDVDSRYLLHQHLKVVKCRAIPLSPHPC</sequence>
<evidence type="ECO:0000313" key="1">
    <source>
        <dbReference type="EnsemblPlants" id="KQL24445"/>
    </source>
</evidence>
<protein>
    <submittedName>
        <fullName evidence="1">Uncharacterized protein</fullName>
    </submittedName>
</protein>
<keyword evidence="2" id="KW-1185">Reference proteome</keyword>
<name>K4A4F0_SETIT</name>
<reference evidence="1" key="2">
    <citation type="submission" date="2018-08" db="UniProtKB">
        <authorList>
            <consortium name="EnsemblPlants"/>
        </authorList>
    </citation>
    <scope>IDENTIFICATION</scope>
    <source>
        <strain evidence="1">Yugu1</strain>
    </source>
</reference>
<organism evidence="1 2">
    <name type="scientific">Setaria italica</name>
    <name type="common">Foxtail millet</name>
    <name type="synonym">Panicum italicum</name>
    <dbReference type="NCBI Taxonomy" id="4555"/>
    <lineage>
        <taxon>Eukaryota</taxon>
        <taxon>Viridiplantae</taxon>
        <taxon>Streptophyta</taxon>
        <taxon>Embryophyta</taxon>
        <taxon>Tracheophyta</taxon>
        <taxon>Spermatophyta</taxon>
        <taxon>Magnoliopsida</taxon>
        <taxon>Liliopsida</taxon>
        <taxon>Poales</taxon>
        <taxon>Poaceae</taxon>
        <taxon>PACMAD clade</taxon>
        <taxon>Panicoideae</taxon>
        <taxon>Panicodae</taxon>
        <taxon>Paniceae</taxon>
        <taxon>Cenchrinae</taxon>
        <taxon>Setaria</taxon>
    </lineage>
</organism>
<dbReference type="AlphaFoldDB" id="K4A4F0"/>
<dbReference type="EnsemblPlants" id="KQL24445">
    <property type="protein sequence ID" value="KQL24445"/>
    <property type="gene ID" value="SETIT_033754mg"/>
</dbReference>